<proteinExistence type="predicted"/>
<dbReference type="GeneID" id="77931934"/>
<organism evidence="1 2">
    <name type="scientific">Arthrobacter phage Persistence</name>
    <dbReference type="NCBI Taxonomy" id="2836007"/>
    <lineage>
        <taxon>Viruses</taxon>
        <taxon>Duplodnaviria</taxon>
        <taxon>Heunggongvirae</taxon>
        <taxon>Uroviricota</taxon>
        <taxon>Caudoviricetes</taxon>
        <taxon>Persistencevirus</taxon>
        <taxon>Persistencevirus persistence</taxon>
    </lineage>
</organism>
<sequence length="76" mass="8818">MNQLLAVTAGVLLLALVWLIIRLISAHKRTASQQPPKPEFWEDRHYAHATGYTLSQWAKLQPEVQRKLRNDVSHYL</sequence>
<dbReference type="EMBL" id="MW712719">
    <property type="protein sequence ID" value="QWY79687.1"/>
    <property type="molecule type" value="Genomic_DNA"/>
</dbReference>
<evidence type="ECO:0000313" key="2">
    <source>
        <dbReference type="Proteomes" id="UP000693837"/>
    </source>
</evidence>
<gene>
    <name evidence="1" type="primary">58</name>
    <name evidence="1" type="ORF">SEA_PERSISTENCE_58</name>
</gene>
<reference evidence="1" key="1">
    <citation type="submission" date="2021-03" db="EMBL/GenBank/DDBJ databases">
        <authorList>
            <person name="Pedlow M.R."/>
            <person name="Nance H.A."/>
            <person name="Bradley A.M."/>
            <person name="Brown C.A."/>
            <person name="Channell S.A."/>
            <person name="Forbes A.M."/>
            <person name="Lovell B."/>
            <person name="Mcdonald B.E."/>
            <person name="Silva M.B."/>
            <person name="White G.J."/>
            <person name="Zack K.M."/>
            <person name="Garlena R.A."/>
            <person name="Russell D.A."/>
            <person name="Jacobs-Sera D."/>
            <person name="Hatfull G.F."/>
        </authorList>
    </citation>
    <scope>NUCLEOTIDE SEQUENCE</scope>
</reference>
<evidence type="ECO:0000313" key="1">
    <source>
        <dbReference type="EMBL" id="QWY79687.1"/>
    </source>
</evidence>
<name>A0A8F3IKT7_9CAUD</name>
<accession>A0A8F3IKT7</accession>
<dbReference type="KEGG" id="vg:77931934"/>
<keyword evidence="2" id="KW-1185">Reference proteome</keyword>
<dbReference type="Proteomes" id="UP000693837">
    <property type="component" value="Segment"/>
</dbReference>
<protein>
    <submittedName>
        <fullName evidence="1">Membrane protein</fullName>
    </submittedName>
</protein>
<dbReference type="RefSeq" id="YP_010656059.1">
    <property type="nucleotide sequence ID" value="NC_070834.1"/>
</dbReference>